<dbReference type="GO" id="GO:0006508">
    <property type="term" value="P:proteolysis"/>
    <property type="evidence" value="ECO:0007669"/>
    <property type="project" value="InterPro"/>
</dbReference>
<feature type="domain" description="Peptidase S1" evidence="9">
    <location>
        <begin position="27"/>
        <end position="262"/>
    </location>
</feature>
<evidence type="ECO:0000256" key="3">
    <source>
        <dbReference type="ARBA" id="ARBA00022837"/>
    </source>
</evidence>
<dbReference type="RefSeq" id="XP_016981654.1">
    <property type="nucleotide sequence ID" value="XM_017126165.1"/>
</dbReference>
<accession>A0A6P4EY19</accession>
<keyword evidence="6" id="KW-0325">Glycoprotein</keyword>
<dbReference type="InterPro" id="IPR051487">
    <property type="entry name" value="Ser/Thr_Proteases_Immune/Dev"/>
</dbReference>
<evidence type="ECO:0000256" key="7">
    <source>
        <dbReference type="ARBA" id="ARBA00024195"/>
    </source>
</evidence>
<reference evidence="10" key="1">
    <citation type="submission" date="2025-08" db="UniProtKB">
        <authorList>
            <consortium name="RefSeq"/>
        </authorList>
    </citation>
    <scope>IDENTIFICATION</scope>
</reference>
<dbReference type="Gene3D" id="2.40.10.10">
    <property type="entry name" value="Trypsin-like serine proteases"/>
    <property type="match status" value="2"/>
</dbReference>
<dbReference type="InterPro" id="IPR009003">
    <property type="entry name" value="Peptidase_S1_PA"/>
</dbReference>
<keyword evidence="1" id="KW-0479">Metal-binding</keyword>
<proteinExistence type="inferred from homology"/>
<evidence type="ECO:0000313" key="10">
    <source>
        <dbReference type="RefSeq" id="XP_016981654.1"/>
    </source>
</evidence>
<dbReference type="RefSeq" id="XP_016981654.2">
    <property type="nucleotide sequence ID" value="XM_017126165.2"/>
</dbReference>
<keyword evidence="2 8" id="KW-0732">Signal</keyword>
<keyword evidence="4" id="KW-0865">Zymogen</keyword>
<protein>
    <submittedName>
        <fullName evidence="10">Proclotting enzyme-like</fullName>
    </submittedName>
</protein>
<dbReference type="GeneID" id="108046470"/>
<dbReference type="OrthoDB" id="7849306at2759"/>
<dbReference type="InterPro" id="IPR001254">
    <property type="entry name" value="Trypsin_dom"/>
</dbReference>
<evidence type="ECO:0000256" key="8">
    <source>
        <dbReference type="SAM" id="SignalP"/>
    </source>
</evidence>
<dbReference type="PRINTS" id="PR00722">
    <property type="entry name" value="CHYMOTRYPSIN"/>
</dbReference>
<comment type="similarity">
    <text evidence="7">Belongs to the peptidase S1 family. CLIP subfamily.</text>
</comment>
<sequence length="279" mass="31347">MKAPVIGMSAFASLLLFLLPIPGLTQFLDGECGIQIENSSSSPWIAFLHTTDLVFVCVGTLITNKLVLTAAHCIMSNAQLTARLGEFTGSREENNTFPVEHQVKKLFRHSFYDMDTYANDIAILELATYVVYTENIRPICILWDPTWKQYIDSIQVLSGPVWGKAQDEDESNGLRMLHIRRQPPEMCTTMLGTTLNNQFCAGNSESNLCNIDCSSPLGAMIPYKNTHRFIQIGIATTNQRCNNPSVYTDVLFHIDFILRVWRYYDNGQGEPIPSPATRV</sequence>
<keyword evidence="3" id="KW-0106">Calcium</keyword>
<evidence type="ECO:0000256" key="2">
    <source>
        <dbReference type="ARBA" id="ARBA00022729"/>
    </source>
</evidence>
<dbReference type="InterPro" id="IPR043504">
    <property type="entry name" value="Peptidase_S1_PA_chymotrypsin"/>
</dbReference>
<dbReference type="FunFam" id="2.40.10.10:FF:000028">
    <property type="entry name" value="Serine protease easter"/>
    <property type="match status" value="1"/>
</dbReference>
<evidence type="ECO:0000256" key="6">
    <source>
        <dbReference type="ARBA" id="ARBA00023180"/>
    </source>
</evidence>
<dbReference type="PROSITE" id="PS00134">
    <property type="entry name" value="TRYPSIN_HIS"/>
    <property type="match status" value="1"/>
</dbReference>
<evidence type="ECO:0000256" key="1">
    <source>
        <dbReference type="ARBA" id="ARBA00022723"/>
    </source>
</evidence>
<dbReference type="SMART" id="SM00020">
    <property type="entry name" value="Tryp_SPc"/>
    <property type="match status" value="1"/>
</dbReference>
<dbReference type="Pfam" id="PF00089">
    <property type="entry name" value="Trypsin"/>
    <property type="match status" value="1"/>
</dbReference>
<keyword evidence="5" id="KW-1015">Disulfide bond</keyword>
<evidence type="ECO:0000256" key="4">
    <source>
        <dbReference type="ARBA" id="ARBA00023145"/>
    </source>
</evidence>
<dbReference type="InterPro" id="IPR018114">
    <property type="entry name" value="TRYPSIN_HIS"/>
</dbReference>
<dbReference type="InterPro" id="IPR001314">
    <property type="entry name" value="Peptidase_S1A"/>
</dbReference>
<dbReference type="PANTHER" id="PTHR24256">
    <property type="entry name" value="TRYPTASE-RELATED"/>
    <property type="match status" value="1"/>
</dbReference>
<dbReference type="PROSITE" id="PS50240">
    <property type="entry name" value="TRYPSIN_DOM"/>
    <property type="match status" value="1"/>
</dbReference>
<evidence type="ECO:0000259" key="9">
    <source>
        <dbReference type="PROSITE" id="PS50240"/>
    </source>
</evidence>
<organism evidence="10">
    <name type="scientific">Drosophila rhopaloa</name>
    <name type="common">Fruit fly</name>
    <dbReference type="NCBI Taxonomy" id="1041015"/>
    <lineage>
        <taxon>Eukaryota</taxon>
        <taxon>Metazoa</taxon>
        <taxon>Ecdysozoa</taxon>
        <taxon>Arthropoda</taxon>
        <taxon>Hexapoda</taxon>
        <taxon>Insecta</taxon>
        <taxon>Pterygota</taxon>
        <taxon>Neoptera</taxon>
        <taxon>Endopterygota</taxon>
        <taxon>Diptera</taxon>
        <taxon>Brachycera</taxon>
        <taxon>Muscomorpha</taxon>
        <taxon>Ephydroidea</taxon>
        <taxon>Drosophilidae</taxon>
        <taxon>Drosophila</taxon>
        <taxon>Sophophora</taxon>
    </lineage>
</organism>
<dbReference type="GO" id="GO:0004252">
    <property type="term" value="F:serine-type endopeptidase activity"/>
    <property type="evidence" value="ECO:0007669"/>
    <property type="project" value="InterPro"/>
</dbReference>
<dbReference type="SUPFAM" id="SSF50494">
    <property type="entry name" value="Trypsin-like serine proteases"/>
    <property type="match status" value="1"/>
</dbReference>
<feature type="signal peptide" evidence="8">
    <location>
        <begin position="1"/>
        <end position="25"/>
    </location>
</feature>
<dbReference type="AlphaFoldDB" id="A0A6P4EY19"/>
<dbReference type="CDD" id="cd00190">
    <property type="entry name" value="Tryp_SPc"/>
    <property type="match status" value="1"/>
</dbReference>
<feature type="chain" id="PRO_5027640924" evidence="8">
    <location>
        <begin position="26"/>
        <end position="279"/>
    </location>
</feature>
<dbReference type="GO" id="GO:0046872">
    <property type="term" value="F:metal ion binding"/>
    <property type="evidence" value="ECO:0007669"/>
    <property type="project" value="UniProtKB-KW"/>
</dbReference>
<gene>
    <name evidence="10" type="primary">LOC108046470</name>
</gene>
<evidence type="ECO:0000256" key="5">
    <source>
        <dbReference type="ARBA" id="ARBA00023157"/>
    </source>
</evidence>
<name>A0A6P4EY19_DRORH</name>